<organism evidence="2">
    <name type="scientific">Ralstonia solanacearum</name>
    <name type="common">Pseudomonas solanacearum</name>
    <dbReference type="NCBI Taxonomy" id="305"/>
    <lineage>
        <taxon>Bacteria</taxon>
        <taxon>Pseudomonadati</taxon>
        <taxon>Pseudomonadota</taxon>
        <taxon>Betaproteobacteria</taxon>
        <taxon>Burkholderiales</taxon>
        <taxon>Burkholderiaceae</taxon>
        <taxon>Ralstonia</taxon>
        <taxon>Ralstonia solanacearum species complex</taxon>
    </lineage>
</organism>
<dbReference type="Pfam" id="PF01370">
    <property type="entry name" value="Epimerase"/>
    <property type="match status" value="1"/>
</dbReference>
<dbReference type="EMBL" id="LN899819">
    <property type="protein sequence ID" value="CUV14827.1"/>
    <property type="molecule type" value="Genomic_DNA"/>
</dbReference>
<protein>
    <submittedName>
        <fullName evidence="2">NADH-ubiquinone oxidoreductase oxidoreductase</fullName>
    </submittedName>
</protein>
<gene>
    <name evidence="2" type="ORF">RUN39_v1_960068</name>
</gene>
<dbReference type="Gene3D" id="3.40.50.720">
    <property type="entry name" value="NAD(P)-binding Rossmann-like Domain"/>
    <property type="match status" value="1"/>
</dbReference>
<evidence type="ECO:0000313" key="2">
    <source>
        <dbReference type="EMBL" id="CUV14827.1"/>
    </source>
</evidence>
<sequence>MAITRSLTRALSVSTRAAYCFSVPSLRNTIMQTSNLLVLGGTGFIGTQLLSRLVTETFAAPGPPDGRVIVPTRDAESARAHNLTLLPRVDVMEADVHADDALDALFLALTEGGGEHCAVINLVGVLQDVRAAPYGPAFRRAHVDLPRRVVDACQRHGVKRLLHMSALGADPAGPSMYQRSKGDGERIVTGSGLNWTVFRPSVVFGPGDHFLNLFARLQRLAPFVPLARAEARFQPVYVDDVAAAFAHALDNPATFGHVYPLVGPRVYTLAELVRFAGTASGHPRWIVPLSDTMGRLQATLFEQLPGSPLSRDNLDSMRIDNISAEPIAPELDIHPLGMEAVMTATLAGRGPNGRLGDARARAHR</sequence>
<dbReference type="SUPFAM" id="SSF51735">
    <property type="entry name" value="NAD(P)-binding Rossmann-fold domains"/>
    <property type="match status" value="1"/>
</dbReference>
<dbReference type="InterPro" id="IPR051207">
    <property type="entry name" value="ComplexI_NDUFA9_subunit"/>
</dbReference>
<proteinExistence type="predicted"/>
<dbReference type="CDD" id="cd05271">
    <property type="entry name" value="NDUFA9_like_SDR_a"/>
    <property type="match status" value="1"/>
</dbReference>
<dbReference type="PANTHER" id="PTHR12126">
    <property type="entry name" value="NADH-UBIQUINONE OXIDOREDUCTASE 39 KDA SUBUNIT-RELATED"/>
    <property type="match status" value="1"/>
</dbReference>
<evidence type="ECO:0000259" key="1">
    <source>
        <dbReference type="Pfam" id="PF01370"/>
    </source>
</evidence>
<dbReference type="AlphaFoldDB" id="A0A0S4TXS8"/>
<feature type="domain" description="NAD-dependent epimerase/dehydratase" evidence="1">
    <location>
        <begin position="37"/>
        <end position="255"/>
    </location>
</feature>
<dbReference type="PANTHER" id="PTHR12126:SF11">
    <property type="entry name" value="NADH DEHYDROGENASE [UBIQUINONE] 1 ALPHA SUBCOMPLEX SUBUNIT 9, MITOCHONDRIAL"/>
    <property type="match status" value="1"/>
</dbReference>
<keyword evidence="2" id="KW-0830">Ubiquinone</keyword>
<dbReference type="InterPro" id="IPR001509">
    <property type="entry name" value="Epimerase_deHydtase"/>
</dbReference>
<accession>A0A0S4TXS8</accession>
<dbReference type="InterPro" id="IPR036291">
    <property type="entry name" value="NAD(P)-bd_dom_sf"/>
</dbReference>
<dbReference type="GO" id="GO:0044877">
    <property type="term" value="F:protein-containing complex binding"/>
    <property type="evidence" value="ECO:0007669"/>
    <property type="project" value="TreeGrafter"/>
</dbReference>
<name>A0A0S4TXS8_RALSL</name>
<reference evidence="2" key="1">
    <citation type="submission" date="2015-10" db="EMBL/GenBank/DDBJ databases">
        <authorList>
            <person name="Gilbert D.G."/>
        </authorList>
    </citation>
    <scope>NUCLEOTIDE SEQUENCE</scope>
    <source>
        <strain evidence="2">Phyl III-seqv23</strain>
    </source>
</reference>